<reference evidence="1" key="2">
    <citation type="submission" date="2020-11" db="EMBL/GenBank/DDBJ databases">
        <authorList>
            <person name="McCartney M.A."/>
            <person name="Auch B."/>
            <person name="Kono T."/>
            <person name="Mallez S."/>
            <person name="Becker A."/>
            <person name="Gohl D.M."/>
            <person name="Silverstein K.A.T."/>
            <person name="Koren S."/>
            <person name="Bechman K.B."/>
            <person name="Herman A."/>
            <person name="Abrahante J.E."/>
            <person name="Garbe J."/>
        </authorList>
    </citation>
    <scope>NUCLEOTIDE SEQUENCE</scope>
    <source>
        <strain evidence="1">Duluth1</strain>
        <tissue evidence="1">Whole animal</tissue>
    </source>
</reference>
<name>A0A9D4I8Z9_DREPO</name>
<proteinExistence type="predicted"/>
<evidence type="ECO:0000313" key="2">
    <source>
        <dbReference type="Proteomes" id="UP000828390"/>
    </source>
</evidence>
<organism evidence="1 2">
    <name type="scientific">Dreissena polymorpha</name>
    <name type="common">Zebra mussel</name>
    <name type="synonym">Mytilus polymorpha</name>
    <dbReference type="NCBI Taxonomy" id="45954"/>
    <lineage>
        <taxon>Eukaryota</taxon>
        <taxon>Metazoa</taxon>
        <taxon>Spiralia</taxon>
        <taxon>Lophotrochozoa</taxon>
        <taxon>Mollusca</taxon>
        <taxon>Bivalvia</taxon>
        <taxon>Autobranchia</taxon>
        <taxon>Heteroconchia</taxon>
        <taxon>Euheterodonta</taxon>
        <taxon>Imparidentia</taxon>
        <taxon>Neoheterodontei</taxon>
        <taxon>Myida</taxon>
        <taxon>Dreissenoidea</taxon>
        <taxon>Dreissenidae</taxon>
        <taxon>Dreissena</taxon>
    </lineage>
</organism>
<accession>A0A9D4I8Z9</accession>
<dbReference type="EMBL" id="JAIWYP010000010">
    <property type="protein sequence ID" value="KAH3752755.1"/>
    <property type="molecule type" value="Genomic_DNA"/>
</dbReference>
<keyword evidence="2" id="KW-1185">Reference proteome</keyword>
<reference evidence="1" key="1">
    <citation type="journal article" date="2019" name="bioRxiv">
        <title>The Genome of the Zebra Mussel, Dreissena polymorpha: A Resource for Invasive Species Research.</title>
        <authorList>
            <person name="McCartney M.A."/>
            <person name="Auch B."/>
            <person name="Kono T."/>
            <person name="Mallez S."/>
            <person name="Zhang Y."/>
            <person name="Obille A."/>
            <person name="Becker A."/>
            <person name="Abrahante J.E."/>
            <person name="Garbe J."/>
            <person name="Badalamenti J.P."/>
            <person name="Herman A."/>
            <person name="Mangelson H."/>
            <person name="Liachko I."/>
            <person name="Sullivan S."/>
            <person name="Sone E.D."/>
            <person name="Koren S."/>
            <person name="Silverstein K.A.T."/>
            <person name="Beckman K.B."/>
            <person name="Gohl D.M."/>
        </authorList>
    </citation>
    <scope>NUCLEOTIDE SEQUENCE</scope>
    <source>
        <strain evidence="1">Duluth1</strain>
        <tissue evidence="1">Whole animal</tissue>
    </source>
</reference>
<sequence>MPYPASPVCPAQECNSSTREFKSQLGNITCVGYGDEIISLALLPLPLMKVGLQFSFTG</sequence>
<protein>
    <submittedName>
        <fullName evidence="1">Uncharacterized protein</fullName>
    </submittedName>
</protein>
<comment type="caution">
    <text evidence="1">The sequence shown here is derived from an EMBL/GenBank/DDBJ whole genome shotgun (WGS) entry which is preliminary data.</text>
</comment>
<evidence type="ECO:0000313" key="1">
    <source>
        <dbReference type="EMBL" id="KAH3752755.1"/>
    </source>
</evidence>
<dbReference type="Proteomes" id="UP000828390">
    <property type="component" value="Unassembled WGS sequence"/>
</dbReference>
<dbReference type="AlphaFoldDB" id="A0A9D4I8Z9"/>
<gene>
    <name evidence="1" type="ORF">DPMN_187381</name>
</gene>